<keyword evidence="1" id="KW-0732">Signal</keyword>
<reference evidence="2 3" key="1">
    <citation type="submission" date="2021-07" db="EMBL/GenBank/DDBJ databases">
        <title>Karlodiniumbacter phycospheric gen. nov., sp. nov., a phycosphere bacterium isolated from karlodinium veneficum.</title>
        <authorList>
            <person name="Peng Y."/>
            <person name="Jiang L."/>
            <person name="Lee J."/>
        </authorList>
    </citation>
    <scope>NUCLEOTIDE SEQUENCE</scope>
    <source>
        <strain evidence="2 3">N5</strain>
    </source>
</reference>
<dbReference type="AlphaFoldDB" id="A0A975YE50"/>
<sequence length="118" mass="11944">MIRRALLHMLLALSLVLSGLTSVVAETRMAAAGGYCGIGTPQLLLDAAGLPLLDADGTAVMAPDCPACHLTLAILAPTPPNAETPLLVLQQAAPLSPVSLTPRVALLAAQARAPPHTA</sequence>
<dbReference type="EMBL" id="CP078073">
    <property type="protein sequence ID" value="QXL85955.1"/>
    <property type="molecule type" value="Genomic_DNA"/>
</dbReference>
<feature type="chain" id="PRO_5037702113" description="DUF2946 domain-containing protein" evidence="1">
    <location>
        <begin position="26"/>
        <end position="118"/>
    </location>
</feature>
<gene>
    <name evidence="2" type="ORF">KUL25_10620</name>
</gene>
<protein>
    <recommendedName>
        <fullName evidence="4">DUF2946 domain-containing protein</fullName>
    </recommendedName>
</protein>
<dbReference type="EMBL" id="JAIMBW010000001">
    <property type="protein sequence ID" value="MBY4893218.1"/>
    <property type="molecule type" value="Genomic_DNA"/>
</dbReference>
<accession>A0A975YE50</accession>
<evidence type="ECO:0008006" key="4">
    <source>
        <dbReference type="Google" id="ProtNLM"/>
    </source>
</evidence>
<evidence type="ECO:0000313" key="3">
    <source>
        <dbReference type="Proteomes" id="UP000693972"/>
    </source>
</evidence>
<name>A0A975YE50_9RHOB</name>
<evidence type="ECO:0000256" key="1">
    <source>
        <dbReference type="SAM" id="SignalP"/>
    </source>
</evidence>
<feature type="signal peptide" evidence="1">
    <location>
        <begin position="1"/>
        <end position="25"/>
    </location>
</feature>
<keyword evidence="3" id="KW-1185">Reference proteome</keyword>
<evidence type="ECO:0000313" key="2">
    <source>
        <dbReference type="EMBL" id="QXL85955.1"/>
    </source>
</evidence>
<dbReference type="RefSeq" id="WP_257892922.1">
    <property type="nucleotide sequence ID" value="NZ_JAIMBW010000001.1"/>
</dbReference>
<proteinExistence type="predicted"/>
<organism evidence="2">
    <name type="scientific">Gymnodinialimonas phycosphaerae</name>
    <dbReference type="NCBI Taxonomy" id="2841589"/>
    <lineage>
        <taxon>Bacteria</taxon>
        <taxon>Pseudomonadati</taxon>
        <taxon>Pseudomonadota</taxon>
        <taxon>Alphaproteobacteria</taxon>
        <taxon>Rhodobacterales</taxon>
        <taxon>Paracoccaceae</taxon>
        <taxon>Gymnodinialimonas</taxon>
    </lineage>
</organism>
<dbReference type="Proteomes" id="UP000693972">
    <property type="component" value="Unassembled WGS sequence"/>
</dbReference>